<feature type="transmembrane region" description="Helical" evidence="2">
    <location>
        <begin position="365"/>
        <end position="385"/>
    </location>
</feature>
<sequence length="501" mass="56867">MDDYQIITRRRSRSKTPFLRSTCDHENCEHAGEEGHTHHHGEKLKVPSVQTIVEETVEVASSISPTKQIQKAKTSDYSSEDTSPESKSKKTSMYIDEESSQKSKQMSSSMNRSSTTTTSTTVVTKRKRVAASTPKGIDSYLPESFAAQFTGGTAAHSFKEITQNALNTESERSQRRMDASGSNNSSFNKSYSNILNSSNGDLSDHIAYLEYKRAGEYWNTTPKTDYTYSKHSSFRRELAPGIVAMPNMSRSGLRTHNERINYMTKQLIYDSGDEIDYQLDGYRKRQYNKYMQAQQQSWYMRIITTIVTTITSAWSAVAGGGGGVGEGVGVATGYDSSLYRTKYGQEERGFFGTIAHGISSSISQLFRYVYILISSLLCLDTWLLQSSNADSKGRKRFLLLLLILLPLLLLGGLYHYLDYPTIPQLSELTFTLPALPDLSKLDMSEYFKEDRIAALKAQTYNRLADFRDWSDDYIMYLRTVSSNIFDEGRKYFQREEHFERV</sequence>
<proteinExistence type="predicted"/>
<protein>
    <submittedName>
        <fullName evidence="4">Uncharacterized protein</fullName>
    </submittedName>
</protein>
<evidence type="ECO:0000256" key="2">
    <source>
        <dbReference type="SAM" id="Phobius"/>
    </source>
</evidence>
<feature type="region of interest" description="Disordered" evidence="1">
    <location>
        <begin position="167"/>
        <end position="188"/>
    </location>
</feature>
<keyword evidence="2" id="KW-1133">Transmembrane helix</keyword>
<gene>
    <name evidence="4" type="ORF">g.23266</name>
    <name evidence="3" type="ORF">g.23267</name>
</gene>
<dbReference type="EMBL" id="GBXI01000168">
    <property type="protein sequence ID" value="JAD14124.1"/>
    <property type="molecule type" value="Transcribed_RNA"/>
</dbReference>
<reference evidence="4" key="1">
    <citation type="submission" date="2014-11" db="EMBL/GenBank/DDBJ databases">
        <authorList>
            <person name="Geib S."/>
        </authorList>
    </citation>
    <scope>NUCLEOTIDE SEQUENCE</scope>
</reference>
<accession>A0A0A1XS22</accession>
<evidence type="ECO:0000313" key="4">
    <source>
        <dbReference type="EMBL" id="JAD14124.1"/>
    </source>
</evidence>
<evidence type="ECO:0000313" key="3">
    <source>
        <dbReference type="EMBL" id="JAC97527.1"/>
    </source>
</evidence>
<feature type="compositionally biased region" description="Low complexity" evidence="1">
    <location>
        <begin position="102"/>
        <end position="123"/>
    </location>
</feature>
<feature type="compositionally biased region" description="Polar residues" evidence="1">
    <location>
        <begin position="59"/>
        <end position="77"/>
    </location>
</feature>
<organism evidence="4">
    <name type="scientific">Zeugodacus cucurbitae</name>
    <name type="common">Melon fruit fly</name>
    <name type="synonym">Bactrocera cucurbitae</name>
    <dbReference type="NCBI Taxonomy" id="28588"/>
    <lineage>
        <taxon>Eukaryota</taxon>
        <taxon>Metazoa</taxon>
        <taxon>Ecdysozoa</taxon>
        <taxon>Arthropoda</taxon>
        <taxon>Hexapoda</taxon>
        <taxon>Insecta</taxon>
        <taxon>Pterygota</taxon>
        <taxon>Neoptera</taxon>
        <taxon>Endopterygota</taxon>
        <taxon>Diptera</taxon>
        <taxon>Brachycera</taxon>
        <taxon>Muscomorpha</taxon>
        <taxon>Tephritoidea</taxon>
        <taxon>Tephritidae</taxon>
        <taxon>Zeugodacus</taxon>
        <taxon>Zeugodacus</taxon>
    </lineage>
</organism>
<dbReference type="AlphaFoldDB" id="A0A0A1XS22"/>
<keyword evidence="2" id="KW-0472">Membrane</keyword>
<feature type="compositionally biased region" description="Basic and acidic residues" evidence="1">
    <location>
        <begin position="169"/>
        <end position="178"/>
    </location>
</feature>
<keyword evidence="2" id="KW-0812">Transmembrane</keyword>
<feature type="region of interest" description="Disordered" evidence="1">
    <location>
        <begin position="59"/>
        <end position="134"/>
    </location>
</feature>
<dbReference type="EMBL" id="GBXI01016764">
    <property type="protein sequence ID" value="JAC97527.1"/>
    <property type="molecule type" value="Transcribed_RNA"/>
</dbReference>
<reference evidence="4" key="2">
    <citation type="journal article" date="2015" name="Gigascience">
        <title>Reconstructing a comprehensive transcriptome assembly of a white-pupal translocated strain of the pest fruit fly Bactrocera cucurbitae.</title>
        <authorList>
            <person name="Sim S.B."/>
            <person name="Calla B."/>
            <person name="Hall B."/>
            <person name="DeRego T."/>
            <person name="Geib S.M."/>
        </authorList>
    </citation>
    <scope>NUCLEOTIDE SEQUENCE</scope>
</reference>
<name>A0A0A1XS22_ZEUCU</name>
<feature type="transmembrane region" description="Helical" evidence="2">
    <location>
        <begin position="397"/>
        <end position="417"/>
    </location>
</feature>
<evidence type="ECO:0000256" key="1">
    <source>
        <dbReference type="SAM" id="MobiDB-lite"/>
    </source>
</evidence>